<evidence type="ECO:0000313" key="2">
    <source>
        <dbReference type="EMBL" id="SDH51371.1"/>
    </source>
</evidence>
<protein>
    <submittedName>
        <fullName evidence="2">Uncharacterized protein</fullName>
    </submittedName>
</protein>
<dbReference type="EMBL" id="FNCP01000014">
    <property type="protein sequence ID" value="SDH51371.1"/>
    <property type="molecule type" value="Genomic_DNA"/>
</dbReference>
<name>A0A1G8D0Z7_9FIRM</name>
<organism evidence="2 3">
    <name type="scientific">Desulfosporosinus hippei DSM 8344</name>
    <dbReference type="NCBI Taxonomy" id="1121419"/>
    <lineage>
        <taxon>Bacteria</taxon>
        <taxon>Bacillati</taxon>
        <taxon>Bacillota</taxon>
        <taxon>Clostridia</taxon>
        <taxon>Eubacteriales</taxon>
        <taxon>Desulfitobacteriaceae</taxon>
        <taxon>Desulfosporosinus</taxon>
    </lineage>
</organism>
<sequence length="87" mass="10053">MENQPVQPRCGNGCAIKHNFSWQPCLVKQRIRLCCASSFSVGSTIVFRIMKIWVVATFVRLLLFSFLTRGAQYFVKKQLLWAANERN</sequence>
<evidence type="ECO:0000256" key="1">
    <source>
        <dbReference type="SAM" id="Phobius"/>
    </source>
</evidence>
<keyword evidence="3" id="KW-1185">Reference proteome</keyword>
<dbReference type="AlphaFoldDB" id="A0A1G8D0Z7"/>
<dbReference type="STRING" id="1121419.SAMN05443529_11479"/>
<feature type="transmembrane region" description="Helical" evidence="1">
    <location>
        <begin position="45"/>
        <end position="67"/>
    </location>
</feature>
<evidence type="ECO:0000313" key="3">
    <source>
        <dbReference type="Proteomes" id="UP000198656"/>
    </source>
</evidence>
<proteinExistence type="predicted"/>
<keyword evidence="1" id="KW-0812">Transmembrane</keyword>
<reference evidence="3" key="1">
    <citation type="submission" date="2016-10" db="EMBL/GenBank/DDBJ databases">
        <authorList>
            <person name="Varghese N."/>
            <person name="Submissions S."/>
        </authorList>
    </citation>
    <scope>NUCLEOTIDE SEQUENCE [LARGE SCALE GENOMIC DNA]</scope>
    <source>
        <strain evidence="3">DSM 8344</strain>
    </source>
</reference>
<gene>
    <name evidence="2" type="ORF">SAMN05443529_11479</name>
</gene>
<dbReference type="Proteomes" id="UP000198656">
    <property type="component" value="Unassembled WGS sequence"/>
</dbReference>
<keyword evidence="1" id="KW-1133">Transmembrane helix</keyword>
<keyword evidence="1" id="KW-0472">Membrane</keyword>
<accession>A0A1G8D0Z7</accession>